<feature type="domain" description="Glutamate synthase alpha subunit C-terminal" evidence="1">
    <location>
        <begin position="30"/>
        <end position="181"/>
    </location>
</feature>
<dbReference type="InterPro" id="IPR035710">
    <property type="entry name" value="Archaeal_gltB"/>
</dbReference>
<dbReference type="InterPro" id="IPR002489">
    <property type="entry name" value="Glu_synth_asu_C"/>
</dbReference>
<accession>A0A062V6K0</accession>
<proteinExistence type="predicted"/>
<sequence length="242" mass="26310">MRIDAKGMHYRQLNKIIRDAVASGEKEFELDDIGGQRYIGGGLNENVKITVNGTPGNDLGAFMNGPRVIVNANAQDGIANTMNSGEIIIHGSVGDIIGYGMRGGKLYIKGDAGYRVGIHMKEYKKQVPVIIAGGTAGDFFGEYMAGGIMVLLGMNGKSPIVGDYVGTGMHGGVIYIRGEVDPYHLGKEVSCLEANEEDMKLIGSYLKEYCEHFGFDLNEVMSKSFIKLLPLSHRPYGNLYVY</sequence>
<dbReference type="GO" id="GO:0016491">
    <property type="term" value="F:oxidoreductase activity"/>
    <property type="evidence" value="ECO:0007669"/>
    <property type="project" value="InterPro"/>
</dbReference>
<dbReference type="RefSeq" id="WP_048091320.1">
    <property type="nucleotide sequence ID" value="NZ_JMIY01000005.1"/>
</dbReference>
<gene>
    <name evidence="2" type="ORF">ANME2D_02128</name>
</gene>
<dbReference type="InterPro" id="IPR036485">
    <property type="entry name" value="Glu_synth_asu_C_sf"/>
</dbReference>
<dbReference type="Gene3D" id="2.160.20.60">
    <property type="entry name" value="Glutamate synthase, alpha subunit, C-terminal domain"/>
    <property type="match status" value="1"/>
</dbReference>
<reference evidence="2 3" key="1">
    <citation type="journal article" date="2013" name="Nature">
        <title>Anaerobic oxidation of methane coupled to nitrate reduction in a novel archaeal lineage.</title>
        <authorList>
            <person name="Haroon M.F."/>
            <person name="Hu S."/>
            <person name="Shi Y."/>
            <person name="Imelfort M."/>
            <person name="Keller J."/>
            <person name="Hugenholtz P."/>
            <person name="Yuan Z."/>
            <person name="Tyson G.W."/>
        </authorList>
    </citation>
    <scope>NUCLEOTIDE SEQUENCE [LARGE SCALE GENOMIC DNA]</scope>
    <source>
        <strain evidence="2 3">ANME-2d</strain>
    </source>
</reference>
<dbReference type="OrthoDB" id="2513at2157"/>
<comment type="caution">
    <text evidence="2">The sequence shown here is derived from an EMBL/GenBank/DDBJ whole genome shotgun (WGS) entry which is preliminary data.</text>
</comment>
<dbReference type="InterPro" id="IPR012061">
    <property type="entry name" value="Glu_synth_lsu_3"/>
</dbReference>
<evidence type="ECO:0000313" key="3">
    <source>
        <dbReference type="Proteomes" id="UP000027153"/>
    </source>
</evidence>
<name>A0A062V6K0_9EURY</name>
<dbReference type="PANTHER" id="PTHR39673">
    <property type="entry name" value="TUNGSTEN FORMYLMETHANOFURAN DEHYDROGENASE, SUBUNIT C (FWDC)"/>
    <property type="match status" value="1"/>
</dbReference>
<dbReference type="Proteomes" id="UP000027153">
    <property type="component" value="Unassembled WGS sequence"/>
</dbReference>
<evidence type="ECO:0000313" key="2">
    <source>
        <dbReference type="EMBL" id="KCZ71399.1"/>
    </source>
</evidence>
<evidence type="ECO:0000259" key="1">
    <source>
        <dbReference type="Pfam" id="PF01493"/>
    </source>
</evidence>
<dbReference type="AlphaFoldDB" id="A0A062V6K0"/>
<dbReference type="PANTHER" id="PTHR39673:SF5">
    <property type="entry name" value="TUNGSTEN-CONTAINING FORMYLMETHANOFURAN DEHYDROGENASE 2 SUBUNIT C"/>
    <property type="match status" value="1"/>
</dbReference>
<dbReference type="PATRIC" id="fig|1392998.3.peg.2129"/>
<dbReference type="EMBL" id="JMIY01000005">
    <property type="protein sequence ID" value="KCZ71399.1"/>
    <property type="molecule type" value="Genomic_DNA"/>
</dbReference>
<dbReference type="CDD" id="cd00981">
    <property type="entry name" value="arch_gltB"/>
    <property type="match status" value="1"/>
</dbReference>
<organism evidence="2 3">
    <name type="scientific">Candidatus Methanoperedens nitratireducens</name>
    <dbReference type="NCBI Taxonomy" id="1392998"/>
    <lineage>
        <taxon>Archaea</taxon>
        <taxon>Methanobacteriati</taxon>
        <taxon>Methanobacteriota</taxon>
        <taxon>Stenosarchaea group</taxon>
        <taxon>Methanomicrobia</taxon>
        <taxon>Methanosarcinales</taxon>
        <taxon>ANME-2 cluster</taxon>
        <taxon>Candidatus Methanoperedentaceae</taxon>
        <taxon>Candidatus Methanoperedens</taxon>
    </lineage>
</organism>
<dbReference type="SUPFAM" id="SSF69336">
    <property type="entry name" value="Alpha subunit of glutamate synthase, C-terminal domain"/>
    <property type="match status" value="1"/>
</dbReference>
<keyword evidence="3" id="KW-1185">Reference proteome</keyword>
<protein>
    <submittedName>
        <fullName evidence="2">Glutamate synthase family protein</fullName>
    </submittedName>
</protein>
<dbReference type="Pfam" id="PF01493">
    <property type="entry name" value="GXGXG"/>
    <property type="match status" value="1"/>
</dbReference>
<dbReference type="PIRSF" id="PIRSF006519">
    <property type="entry name" value="GOGAT_dom3"/>
    <property type="match status" value="1"/>
</dbReference>